<keyword evidence="13" id="KW-1185">Reference proteome</keyword>
<reference evidence="12 13" key="1">
    <citation type="journal article" date="2015" name="Genome Biol. Evol.">
        <title>The genome of winter moth (Operophtera brumata) provides a genomic perspective on sexual dimorphism and phenology.</title>
        <authorList>
            <person name="Derks M.F."/>
            <person name="Smit S."/>
            <person name="Salis L."/>
            <person name="Schijlen E."/>
            <person name="Bossers A."/>
            <person name="Mateman C."/>
            <person name="Pijl A.S."/>
            <person name="de Ridder D."/>
            <person name="Groenen M.A."/>
            <person name="Visser M.E."/>
            <person name="Megens H.J."/>
        </authorList>
    </citation>
    <scope>NUCLEOTIDE SEQUENCE [LARGE SCALE GENOMIC DNA]</scope>
    <source>
        <strain evidence="12">WM2013NL</strain>
        <tissue evidence="12">Head and thorax</tissue>
    </source>
</reference>
<evidence type="ECO:0000256" key="7">
    <source>
        <dbReference type="ARBA" id="ARBA00023170"/>
    </source>
</evidence>
<dbReference type="STRING" id="104452.A0A0L7L982"/>
<keyword evidence="7 9" id="KW-0675">Receptor</keyword>
<dbReference type="PANTHER" id="PTHR24243:SF208">
    <property type="entry name" value="PYROKININ-1 RECEPTOR"/>
    <property type="match status" value="1"/>
</dbReference>
<evidence type="ECO:0000256" key="6">
    <source>
        <dbReference type="ARBA" id="ARBA00023136"/>
    </source>
</evidence>
<gene>
    <name evidence="12" type="ORF">OBRU01_12763</name>
</gene>
<dbReference type="SUPFAM" id="SSF81321">
    <property type="entry name" value="Family A G protein-coupled receptor-like"/>
    <property type="match status" value="1"/>
</dbReference>
<feature type="transmembrane region" description="Helical" evidence="10">
    <location>
        <begin position="76"/>
        <end position="100"/>
    </location>
</feature>
<evidence type="ECO:0000256" key="2">
    <source>
        <dbReference type="ARBA" id="ARBA00010663"/>
    </source>
</evidence>
<evidence type="ECO:0000256" key="4">
    <source>
        <dbReference type="ARBA" id="ARBA00022989"/>
    </source>
</evidence>
<evidence type="ECO:0000256" key="10">
    <source>
        <dbReference type="SAM" id="Phobius"/>
    </source>
</evidence>
<dbReference type="Gene3D" id="1.20.1070.10">
    <property type="entry name" value="Rhodopsin 7-helix transmembrane proteins"/>
    <property type="match status" value="1"/>
</dbReference>
<dbReference type="InterPro" id="IPR000276">
    <property type="entry name" value="GPCR_Rhodpsn"/>
</dbReference>
<keyword evidence="6 10" id="KW-0472">Membrane</keyword>
<feature type="transmembrane region" description="Helical" evidence="10">
    <location>
        <begin position="155"/>
        <end position="177"/>
    </location>
</feature>
<evidence type="ECO:0000313" key="12">
    <source>
        <dbReference type="EMBL" id="KOB72073.1"/>
    </source>
</evidence>
<evidence type="ECO:0000256" key="9">
    <source>
        <dbReference type="RuleBase" id="RU000688"/>
    </source>
</evidence>
<protein>
    <submittedName>
        <fullName evidence="12">Neuropeptide receptor A2</fullName>
    </submittedName>
</protein>
<evidence type="ECO:0000256" key="3">
    <source>
        <dbReference type="ARBA" id="ARBA00022692"/>
    </source>
</evidence>
<feature type="domain" description="G-protein coupled receptors family 1 profile" evidence="11">
    <location>
        <begin position="55"/>
        <end position="258"/>
    </location>
</feature>
<keyword evidence="8 9" id="KW-0807">Transducer</keyword>
<keyword evidence="3 9" id="KW-0812">Transmembrane</keyword>
<evidence type="ECO:0000313" key="13">
    <source>
        <dbReference type="Proteomes" id="UP000037510"/>
    </source>
</evidence>
<dbReference type="Pfam" id="PF00001">
    <property type="entry name" value="7tm_1"/>
    <property type="match status" value="1"/>
</dbReference>
<dbReference type="GO" id="GO:0005886">
    <property type="term" value="C:plasma membrane"/>
    <property type="evidence" value="ECO:0007669"/>
    <property type="project" value="TreeGrafter"/>
</dbReference>
<dbReference type="Proteomes" id="UP000037510">
    <property type="component" value="Unassembled WGS sequence"/>
</dbReference>
<proteinExistence type="inferred from homology"/>
<accession>A0A0L7L982</accession>
<keyword evidence="4 10" id="KW-1133">Transmembrane helix</keyword>
<dbReference type="PRINTS" id="PR00237">
    <property type="entry name" value="GPCRRHODOPSN"/>
</dbReference>
<evidence type="ECO:0000259" key="11">
    <source>
        <dbReference type="PROSITE" id="PS50262"/>
    </source>
</evidence>
<dbReference type="PROSITE" id="PS00237">
    <property type="entry name" value="G_PROTEIN_RECEP_F1_1"/>
    <property type="match status" value="1"/>
</dbReference>
<dbReference type="PANTHER" id="PTHR24243">
    <property type="entry name" value="G-PROTEIN COUPLED RECEPTOR"/>
    <property type="match status" value="1"/>
</dbReference>
<dbReference type="GO" id="GO:0008188">
    <property type="term" value="F:neuropeptide receptor activity"/>
    <property type="evidence" value="ECO:0007669"/>
    <property type="project" value="TreeGrafter"/>
</dbReference>
<comment type="subcellular location">
    <subcellularLocation>
        <location evidence="1">Membrane</location>
        <topology evidence="1">Multi-pass membrane protein</topology>
    </subcellularLocation>
</comment>
<dbReference type="PROSITE" id="PS50262">
    <property type="entry name" value="G_PROTEIN_RECEP_F1_2"/>
    <property type="match status" value="1"/>
</dbReference>
<feature type="transmembrane region" description="Helical" evidence="10">
    <location>
        <begin position="39"/>
        <end position="64"/>
    </location>
</feature>
<dbReference type="AlphaFoldDB" id="A0A0L7L982"/>
<feature type="transmembrane region" description="Helical" evidence="10">
    <location>
        <begin position="197"/>
        <end position="224"/>
    </location>
</feature>
<evidence type="ECO:0000256" key="1">
    <source>
        <dbReference type="ARBA" id="ARBA00004141"/>
    </source>
</evidence>
<comment type="caution">
    <text evidence="12">The sequence shown here is derived from an EMBL/GenBank/DDBJ whole genome shotgun (WGS) entry which is preliminary data.</text>
</comment>
<comment type="similarity">
    <text evidence="2 9">Belongs to the G-protein coupled receptor 1 family.</text>
</comment>
<feature type="transmembrane region" description="Helical" evidence="10">
    <location>
        <begin position="115"/>
        <end position="134"/>
    </location>
</feature>
<name>A0A0L7L982_OPEBR</name>
<evidence type="ECO:0000256" key="8">
    <source>
        <dbReference type="ARBA" id="ARBA00023224"/>
    </source>
</evidence>
<sequence>MFEKNDREYENNSYSLFGPLGMAFYDDGNLLDDTFTVKIILSIYLGLTMVLNIIGNVCTCAVIARNRSMRTPTNCYLFNIAITDLLSGFFVPIDIYVIWIPDFYPLGEVGCRLHFILWDFVLNCSLLIITAFTLERYLVVTRPFLRQKLALNSRVYKIVGVIWFLCALFIIPDIFYIDLLERKKYVFCYFTVSADNSAIVGFEVFAFSVVPMVAITVLYVLIFIELNSEKRKPRASPVIVQHNRDKAIKMLGEYLVHI</sequence>
<organism evidence="12 13">
    <name type="scientific">Operophtera brumata</name>
    <name type="common">Winter moth</name>
    <name type="synonym">Phalaena brumata</name>
    <dbReference type="NCBI Taxonomy" id="104452"/>
    <lineage>
        <taxon>Eukaryota</taxon>
        <taxon>Metazoa</taxon>
        <taxon>Ecdysozoa</taxon>
        <taxon>Arthropoda</taxon>
        <taxon>Hexapoda</taxon>
        <taxon>Insecta</taxon>
        <taxon>Pterygota</taxon>
        <taxon>Neoptera</taxon>
        <taxon>Endopterygota</taxon>
        <taxon>Lepidoptera</taxon>
        <taxon>Glossata</taxon>
        <taxon>Ditrysia</taxon>
        <taxon>Geometroidea</taxon>
        <taxon>Geometridae</taxon>
        <taxon>Larentiinae</taxon>
        <taxon>Operophtera</taxon>
    </lineage>
</organism>
<dbReference type="EMBL" id="JTDY01002116">
    <property type="protein sequence ID" value="KOB72073.1"/>
    <property type="molecule type" value="Genomic_DNA"/>
</dbReference>
<keyword evidence="5 9" id="KW-0297">G-protein coupled receptor</keyword>
<evidence type="ECO:0000256" key="5">
    <source>
        <dbReference type="ARBA" id="ARBA00023040"/>
    </source>
</evidence>
<dbReference type="InterPro" id="IPR017452">
    <property type="entry name" value="GPCR_Rhodpsn_7TM"/>
</dbReference>